<name>A0A382UDL8_9ZZZZ</name>
<reference evidence="2" key="1">
    <citation type="submission" date="2018-05" db="EMBL/GenBank/DDBJ databases">
        <authorList>
            <person name="Lanie J.A."/>
            <person name="Ng W.-L."/>
            <person name="Kazmierczak K.M."/>
            <person name="Andrzejewski T.M."/>
            <person name="Davidsen T.M."/>
            <person name="Wayne K.J."/>
            <person name="Tettelin H."/>
            <person name="Glass J.I."/>
            <person name="Rusch D."/>
            <person name="Podicherti R."/>
            <person name="Tsui H.-C.T."/>
            <person name="Winkler M.E."/>
        </authorList>
    </citation>
    <scope>NUCLEOTIDE SEQUENCE</scope>
</reference>
<evidence type="ECO:0000256" key="1">
    <source>
        <dbReference type="ARBA" id="ARBA00009820"/>
    </source>
</evidence>
<proteinExistence type="inferred from homology"/>
<evidence type="ECO:0000313" key="2">
    <source>
        <dbReference type="EMBL" id="SVD32359.1"/>
    </source>
</evidence>
<organism evidence="2">
    <name type="scientific">marine metagenome</name>
    <dbReference type="NCBI Taxonomy" id="408172"/>
    <lineage>
        <taxon>unclassified sequences</taxon>
        <taxon>metagenomes</taxon>
        <taxon>ecological metagenomes</taxon>
    </lineage>
</organism>
<dbReference type="InterPro" id="IPR011659">
    <property type="entry name" value="WD40"/>
</dbReference>
<sequence length="136" mass="15064">MNRRSGTEGLRTRFTLVIVLISISACGGQTALGGSELLVSTQYETNWEVSILNLEESILFRTTRDPGIDTDPDWSPNGEEILIVSTRRGSEAATDPSGDEELFVLNRDGSVVRQLTNNLFQDTQPDWSPDGNWISF</sequence>
<dbReference type="InterPro" id="IPR011042">
    <property type="entry name" value="6-blade_b-propeller_TolB-like"/>
</dbReference>
<evidence type="ECO:0008006" key="3">
    <source>
        <dbReference type="Google" id="ProtNLM"/>
    </source>
</evidence>
<dbReference type="Pfam" id="PF07676">
    <property type="entry name" value="PD40"/>
    <property type="match status" value="2"/>
</dbReference>
<dbReference type="EMBL" id="UINC01143433">
    <property type="protein sequence ID" value="SVD32359.1"/>
    <property type="molecule type" value="Genomic_DNA"/>
</dbReference>
<comment type="similarity">
    <text evidence="1">Belongs to the TolB family.</text>
</comment>
<dbReference type="PROSITE" id="PS51257">
    <property type="entry name" value="PROKAR_LIPOPROTEIN"/>
    <property type="match status" value="1"/>
</dbReference>
<gene>
    <name evidence="2" type="ORF">METZ01_LOCUS385213</name>
</gene>
<dbReference type="Gene3D" id="2.120.10.30">
    <property type="entry name" value="TolB, C-terminal domain"/>
    <property type="match status" value="1"/>
</dbReference>
<dbReference type="SUPFAM" id="SSF69304">
    <property type="entry name" value="Tricorn protease N-terminal domain"/>
    <property type="match status" value="1"/>
</dbReference>
<dbReference type="PANTHER" id="PTHR36842:SF1">
    <property type="entry name" value="PROTEIN TOLB"/>
    <property type="match status" value="1"/>
</dbReference>
<accession>A0A382UDL8</accession>
<dbReference type="AlphaFoldDB" id="A0A382UDL8"/>
<dbReference type="PANTHER" id="PTHR36842">
    <property type="entry name" value="PROTEIN TOLB HOMOLOG"/>
    <property type="match status" value="1"/>
</dbReference>
<protein>
    <recommendedName>
        <fullName evidence="3">Dipeptidylpeptidase IV N-terminal domain-containing protein</fullName>
    </recommendedName>
</protein>